<gene>
    <name evidence="1" type="ORF">HMPREF9080_01747</name>
</gene>
<accession>G9ZG33</accession>
<organism evidence="1 2">
    <name type="scientific">Cardiobacterium valvarum F0432</name>
    <dbReference type="NCBI Taxonomy" id="797473"/>
    <lineage>
        <taxon>Bacteria</taxon>
        <taxon>Pseudomonadati</taxon>
        <taxon>Pseudomonadota</taxon>
        <taxon>Gammaproteobacteria</taxon>
        <taxon>Cardiobacteriales</taxon>
        <taxon>Cardiobacteriaceae</taxon>
        <taxon>Cardiobacterium</taxon>
    </lineage>
</organism>
<comment type="caution">
    <text evidence="1">The sequence shown here is derived from an EMBL/GenBank/DDBJ whole genome shotgun (WGS) entry which is preliminary data.</text>
</comment>
<name>G9ZG33_9GAMM</name>
<dbReference type="AlphaFoldDB" id="G9ZG33"/>
<dbReference type="InterPro" id="IPR029063">
    <property type="entry name" value="SAM-dependent_MTases_sf"/>
</dbReference>
<protein>
    <submittedName>
        <fullName evidence="1">Uncharacterized protein</fullName>
    </submittedName>
</protein>
<evidence type="ECO:0000313" key="2">
    <source>
        <dbReference type="Proteomes" id="UP000004750"/>
    </source>
</evidence>
<evidence type="ECO:0000313" key="1">
    <source>
        <dbReference type="EMBL" id="EHM53389.1"/>
    </source>
</evidence>
<dbReference type="SUPFAM" id="SSF53335">
    <property type="entry name" value="S-adenosyl-L-methionine-dependent methyltransferases"/>
    <property type="match status" value="1"/>
</dbReference>
<sequence length="103" mass="11399">MHPRVAHNYAKQGYYPTDDGTLRGIDHLLASSEQPLKFLDPCCGCGDALVYLARVRSAFRLPPVTGSRTTSSVPPWHGKKYGSCCRAMPWIARSRPARSTCSF</sequence>
<dbReference type="Proteomes" id="UP000004750">
    <property type="component" value="Unassembled WGS sequence"/>
</dbReference>
<proteinExistence type="predicted"/>
<reference evidence="1 2" key="1">
    <citation type="submission" date="2011-08" db="EMBL/GenBank/DDBJ databases">
        <authorList>
            <person name="Weinstock G."/>
            <person name="Sodergren E."/>
            <person name="Clifton S."/>
            <person name="Fulton L."/>
            <person name="Fulton B."/>
            <person name="Courtney L."/>
            <person name="Fronick C."/>
            <person name="Harrison M."/>
            <person name="Strong C."/>
            <person name="Farmer C."/>
            <person name="Delahaunty K."/>
            <person name="Markovic C."/>
            <person name="Hall O."/>
            <person name="Minx P."/>
            <person name="Tomlinson C."/>
            <person name="Mitreva M."/>
            <person name="Hou S."/>
            <person name="Chen J."/>
            <person name="Wollam A."/>
            <person name="Pepin K.H."/>
            <person name="Johnson M."/>
            <person name="Bhonagiri V."/>
            <person name="Zhang X."/>
            <person name="Suruliraj S."/>
            <person name="Warren W."/>
            <person name="Chinwalla A."/>
            <person name="Mardis E.R."/>
            <person name="Wilson R.K."/>
        </authorList>
    </citation>
    <scope>NUCLEOTIDE SEQUENCE [LARGE SCALE GENOMIC DNA]</scope>
    <source>
        <strain evidence="1 2">F0432</strain>
    </source>
</reference>
<dbReference type="STRING" id="797473.HMPREF9080_01747"/>
<dbReference type="EMBL" id="AGCM01000101">
    <property type="protein sequence ID" value="EHM53389.1"/>
    <property type="molecule type" value="Genomic_DNA"/>
</dbReference>
<dbReference type="HOGENOM" id="CLU_2258658_0_0_6"/>